<dbReference type="Proteomes" id="UP000218263">
    <property type="component" value="Chromosome"/>
</dbReference>
<name>A0A110B2U0_9SPHI</name>
<dbReference type="EMBL" id="AP017313">
    <property type="protein sequence ID" value="BAU54102.1"/>
    <property type="molecule type" value="Genomic_DNA"/>
</dbReference>
<keyword evidence="2" id="KW-1185">Reference proteome</keyword>
<evidence type="ECO:0000313" key="1">
    <source>
        <dbReference type="EMBL" id="BAU54102.1"/>
    </source>
</evidence>
<evidence type="ECO:0000313" key="2">
    <source>
        <dbReference type="Proteomes" id="UP000218263"/>
    </source>
</evidence>
<dbReference type="AlphaFoldDB" id="A0A110B2U0"/>
<dbReference type="KEGG" id="mgot:MgSA37_02273"/>
<gene>
    <name evidence="1" type="ORF">MgSA37_02273</name>
</gene>
<proteinExistence type="predicted"/>
<protein>
    <submittedName>
        <fullName evidence="1">Uncharacterized protein</fullName>
    </submittedName>
</protein>
<accession>A0A110B2U0</accession>
<reference evidence="1 2" key="1">
    <citation type="submission" date="2015-12" db="EMBL/GenBank/DDBJ databases">
        <title>Genome sequence of Mucilaginibacter gotjawali.</title>
        <authorList>
            <person name="Lee J.S."/>
            <person name="Lee K.C."/>
            <person name="Kim K.K."/>
            <person name="Lee B.W."/>
        </authorList>
    </citation>
    <scope>NUCLEOTIDE SEQUENCE [LARGE SCALE GENOMIC DNA]</scope>
    <source>
        <strain evidence="1 2">SA3-7</strain>
    </source>
</reference>
<organism evidence="1 2">
    <name type="scientific">Mucilaginibacter gotjawali</name>
    <dbReference type="NCBI Taxonomy" id="1550579"/>
    <lineage>
        <taxon>Bacteria</taxon>
        <taxon>Pseudomonadati</taxon>
        <taxon>Bacteroidota</taxon>
        <taxon>Sphingobacteriia</taxon>
        <taxon>Sphingobacteriales</taxon>
        <taxon>Sphingobacteriaceae</taxon>
        <taxon>Mucilaginibacter</taxon>
    </lineage>
</organism>
<sequence length="30" mass="3449">MTKRKISNNMRALGNRIFETNGRIRLAESA</sequence>